<name>A0A2H0CUF1_9BACT</name>
<dbReference type="CDD" id="cd01555">
    <property type="entry name" value="UdpNAET"/>
    <property type="match status" value="1"/>
</dbReference>
<dbReference type="Pfam" id="PF00275">
    <property type="entry name" value="EPSP_synthase"/>
    <property type="match status" value="1"/>
</dbReference>
<dbReference type="UniPathway" id="UPA00219"/>
<dbReference type="InterPro" id="IPR005750">
    <property type="entry name" value="UDP_GlcNAc_COvinyl_MurA"/>
</dbReference>
<dbReference type="PANTHER" id="PTHR43783">
    <property type="entry name" value="UDP-N-ACETYLGLUCOSAMINE 1-CARBOXYVINYLTRANSFERASE"/>
    <property type="match status" value="1"/>
</dbReference>
<dbReference type="GO" id="GO:0019277">
    <property type="term" value="P:UDP-N-acetylgalactosamine biosynthetic process"/>
    <property type="evidence" value="ECO:0007669"/>
    <property type="project" value="InterPro"/>
</dbReference>
<dbReference type="AlphaFoldDB" id="A0A2H0CUF1"/>
<dbReference type="PANTHER" id="PTHR43783:SF1">
    <property type="entry name" value="UDP-N-ACETYLGLUCOSAMINE 1-CARBOXYVINYLTRANSFERASE"/>
    <property type="match status" value="1"/>
</dbReference>
<dbReference type="GO" id="GO:0005737">
    <property type="term" value="C:cytoplasm"/>
    <property type="evidence" value="ECO:0007669"/>
    <property type="project" value="UniProtKB-SubCell"/>
</dbReference>
<dbReference type="Proteomes" id="UP000230638">
    <property type="component" value="Unassembled WGS sequence"/>
</dbReference>
<evidence type="ECO:0000259" key="13">
    <source>
        <dbReference type="Pfam" id="PF00275"/>
    </source>
</evidence>
<evidence type="ECO:0000256" key="10">
    <source>
        <dbReference type="ARBA" id="ARBA00038367"/>
    </source>
</evidence>
<accession>A0A2H0CUF1</accession>
<keyword evidence="3 12" id="KW-0963">Cytoplasm</keyword>
<comment type="subcellular location">
    <subcellularLocation>
        <location evidence="1 12">Cytoplasm</location>
    </subcellularLocation>
</comment>
<dbReference type="InterPro" id="IPR001986">
    <property type="entry name" value="Enolpyruvate_Tfrase_dom"/>
</dbReference>
<evidence type="ECO:0000256" key="4">
    <source>
        <dbReference type="ARBA" id="ARBA00022618"/>
    </source>
</evidence>
<feature type="domain" description="Enolpyruvate transferase" evidence="13">
    <location>
        <begin position="13"/>
        <end position="417"/>
    </location>
</feature>
<dbReference type="InterPro" id="IPR013792">
    <property type="entry name" value="RNA3'P_cycl/enolpyr_Trfase_a/b"/>
</dbReference>
<evidence type="ECO:0000256" key="12">
    <source>
        <dbReference type="HAMAP-Rule" id="MF_00111"/>
    </source>
</evidence>
<comment type="caution">
    <text evidence="12">Lacks conserved residue(s) required for the propagation of feature annotation.</text>
</comment>
<evidence type="ECO:0000313" key="14">
    <source>
        <dbReference type="EMBL" id="PIP73537.1"/>
    </source>
</evidence>
<comment type="catalytic activity">
    <reaction evidence="11 12">
        <text>phosphoenolpyruvate + UDP-N-acetyl-alpha-D-glucosamine = UDP-N-acetyl-3-O-(1-carboxyvinyl)-alpha-D-glucosamine + phosphate</text>
        <dbReference type="Rhea" id="RHEA:18681"/>
        <dbReference type="ChEBI" id="CHEBI:43474"/>
        <dbReference type="ChEBI" id="CHEBI:57705"/>
        <dbReference type="ChEBI" id="CHEBI:58702"/>
        <dbReference type="ChEBI" id="CHEBI:68483"/>
        <dbReference type="EC" id="2.5.1.7"/>
    </reaction>
</comment>
<keyword evidence="8 12" id="KW-0131">Cell cycle</keyword>
<feature type="binding site" evidence="12">
    <location>
        <position position="315"/>
    </location>
    <ligand>
        <name>UDP-N-acetyl-alpha-D-glucosamine</name>
        <dbReference type="ChEBI" id="CHEBI:57705"/>
    </ligand>
</feature>
<proteinExistence type="inferred from homology"/>
<dbReference type="GO" id="GO:0008760">
    <property type="term" value="F:UDP-N-acetylglucosamine 1-carboxyvinyltransferase activity"/>
    <property type="evidence" value="ECO:0007669"/>
    <property type="project" value="UniProtKB-UniRule"/>
</dbReference>
<feature type="binding site" evidence="12">
    <location>
        <begin position="26"/>
        <end position="27"/>
    </location>
    <ligand>
        <name>phosphoenolpyruvate</name>
        <dbReference type="ChEBI" id="CHEBI:58702"/>
    </ligand>
</feature>
<feature type="binding site" evidence="12">
    <location>
        <position position="96"/>
    </location>
    <ligand>
        <name>UDP-N-acetyl-alpha-D-glucosamine</name>
        <dbReference type="ChEBI" id="CHEBI:57705"/>
    </ligand>
</feature>
<evidence type="ECO:0000256" key="5">
    <source>
        <dbReference type="ARBA" id="ARBA00022679"/>
    </source>
</evidence>
<comment type="caution">
    <text evidence="14">The sequence shown here is derived from an EMBL/GenBank/DDBJ whole genome shotgun (WGS) entry which is preliminary data.</text>
</comment>
<dbReference type="GO" id="GO:0051301">
    <property type="term" value="P:cell division"/>
    <property type="evidence" value="ECO:0007669"/>
    <property type="project" value="UniProtKB-KW"/>
</dbReference>
<dbReference type="GO" id="GO:0008360">
    <property type="term" value="P:regulation of cell shape"/>
    <property type="evidence" value="ECO:0007669"/>
    <property type="project" value="UniProtKB-KW"/>
</dbReference>
<feature type="modified residue" description="2-(S-cysteinyl)pyruvic acid O-phosphothioketal" evidence="12">
    <location>
        <position position="120"/>
    </location>
</feature>
<evidence type="ECO:0000256" key="6">
    <source>
        <dbReference type="ARBA" id="ARBA00022960"/>
    </source>
</evidence>
<feature type="active site" description="Proton donor" evidence="12">
    <location>
        <position position="120"/>
    </location>
</feature>
<dbReference type="NCBIfam" id="NF006873">
    <property type="entry name" value="PRK09369.1"/>
    <property type="match status" value="1"/>
</dbReference>
<dbReference type="EC" id="2.5.1.7" evidence="12"/>
<keyword evidence="12" id="KW-0670">Pyruvate</keyword>
<dbReference type="InterPro" id="IPR036968">
    <property type="entry name" value="Enolpyruvate_Tfrase_sf"/>
</dbReference>
<dbReference type="HAMAP" id="MF_00111">
    <property type="entry name" value="MurA"/>
    <property type="match status" value="1"/>
</dbReference>
<dbReference type="EMBL" id="PCTL01000018">
    <property type="protein sequence ID" value="PIP73537.1"/>
    <property type="molecule type" value="Genomic_DNA"/>
</dbReference>
<keyword evidence="6 12" id="KW-0133">Cell shape</keyword>
<keyword evidence="5 12" id="KW-0808">Transferase</keyword>
<evidence type="ECO:0000256" key="8">
    <source>
        <dbReference type="ARBA" id="ARBA00023306"/>
    </source>
</evidence>
<gene>
    <name evidence="12 14" type="primary">murA</name>
    <name evidence="14" type="ORF">COW88_01660</name>
</gene>
<evidence type="ECO:0000256" key="7">
    <source>
        <dbReference type="ARBA" id="ARBA00022984"/>
    </source>
</evidence>
<dbReference type="InterPro" id="IPR050068">
    <property type="entry name" value="MurA_subfamily"/>
</dbReference>
<dbReference type="GO" id="GO:0071555">
    <property type="term" value="P:cell wall organization"/>
    <property type="evidence" value="ECO:0007669"/>
    <property type="project" value="UniProtKB-KW"/>
</dbReference>
<protein>
    <recommendedName>
        <fullName evidence="12">UDP-N-acetylglucosamine 1-carboxyvinyltransferase</fullName>
        <ecNumber evidence="12">2.5.1.7</ecNumber>
    </recommendedName>
    <alternativeName>
        <fullName evidence="12">Enoylpyruvate transferase</fullName>
    </alternativeName>
    <alternativeName>
        <fullName evidence="12">UDP-N-acetylglucosamine enolpyruvyl transferase</fullName>
        <shortName evidence="12">EPT</shortName>
    </alternativeName>
</protein>
<dbReference type="NCBIfam" id="TIGR01072">
    <property type="entry name" value="murA"/>
    <property type="match status" value="1"/>
</dbReference>
<comment type="function">
    <text evidence="12">Cell wall formation. Adds enolpyruvyl to UDP-N-acetylglucosamine.</text>
</comment>
<keyword evidence="4 12" id="KW-0132">Cell division</keyword>
<dbReference type="SUPFAM" id="SSF55205">
    <property type="entry name" value="EPT/RTPC-like"/>
    <property type="match status" value="1"/>
</dbReference>
<evidence type="ECO:0000256" key="3">
    <source>
        <dbReference type="ARBA" id="ARBA00022490"/>
    </source>
</evidence>
<sequence>MTSSFIVSGLGGRKLLSGTIRVNGSKNALAPALAAPFIFREPLSLAHTPLLEDLRRTEELFAALGVETTAQERTYTFTVPKIINPVLPEDIAKRMRASILFTGPILARFGSVSFPHPGGCVIGERPIDIFLDGYRAMGASVKVNKRHYYISAPKGGLRGAMIYFRVQSVTATETFALAALLARGTTILKNAAVEPEITALLRFLEASGARIEGIGTHTLVIRGGGLLACKAPRYEIMPDRIEAGCFLILAALAGRDVTIAGCEPSHLDSIIAFLSDAGVPLSIGKRNIVISAKKSRVPYRSVNIKTHEYPGFPTDLQAPAVVFLTQAAGDAAVFETIFEGRLNYVHELNRMGASIRMMDPHRVLVKGPTKLVGKTLESPDLRAGLAYIIAGIIANGRSVIHNAYHVDRGYEQVEERLRGIGANIVRMDDVGMAETR</sequence>
<comment type="pathway">
    <text evidence="2 12">Cell wall biogenesis; peptidoglycan biosynthesis.</text>
</comment>
<reference evidence="14 15" key="1">
    <citation type="submission" date="2017-09" db="EMBL/GenBank/DDBJ databases">
        <title>Depth-based differentiation of microbial function through sediment-hosted aquifers and enrichment of novel symbionts in the deep terrestrial subsurface.</title>
        <authorList>
            <person name="Probst A.J."/>
            <person name="Ladd B."/>
            <person name="Jarett J.K."/>
            <person name="Geller-Mcgrath D.E."/>
            <person name="Sieber C.M."/>
            <person name="Emerson J.B."/>
            <person name="Anantharaman K."/>
            <person name="Thomas B.C."/>
            <person name="Malmstrom R."/>
            <person name="Stieglmeier M."/>
            <person name="Klingl A."/>
            <person name="Woyke T."/>
            <person name="Ryan C.M."/>
            <person name="Banfield J.F."/>
        </authorList>
    </citation>
    <scope>NUCLEOTIDE SEQUENCE [LARGE SCALE GENOMIC DNA]</scope>
    <source>
        <strain evidence="14">CG22_combo_CG10-13_8_21_14_all_47_15</strain>
    </source>
</reference>
<evidence type="ECO:0000313" key="15">
    <source>
        <dbReference type="Proteomes" id="UP000230638"/>
    </source>
</evidence>
<comment type="similarity">
    <text evidence="10 12">Belongs to the EPSP synthase family. MurA subfamily.</text>
</comment>
<evidence type="ECO:0000256" key="1">
    <source>
        <dbReference type="ARBA" id="ARBA00004496"/>
    </source>
</evidence>
<keyword evidence="7 12" id="KW-0573">Peptidoglycan synthesis</keyword>
<organism evidence="14 15">
    <name type="scientific">Candidatus Lloydbacteria bacterium CG22_combo_CG10-13_8_21_14_all_47_15</name>
    <dbReference type="NCBI Taxonomy" id="1974635"/>
    <lineage>
        <taxon>Bacteria</taxon>
        <taxon>Candidatus Lloydiibacteriota</taxon>
    </lineage>
</organism>
<feature type="binding site" evidence="12">
    <location>
        <position position="337"/>
    </location>
    <ligand>
        <name>UDP-N-acetyl-alpha-D-glucosamine</name>
        <dbReference type="ChEBI" id="CHEBI:57705"/>
    </ligand>
</feature>
<dbReference type="Gene3D" id="3.65.10.10">
    <property type="entry name" value="Enolpyruvate transferase domain"/>
    <property type="match status" value="2"/>
</dbReference>
<dbReference type="GO" id="GO:0009252">
    <property type="term" value="P:peptidoglycan biosynthetic process"/>
    <property type="evidence" value="ECO:0007669"/>
    <property type="project" value="UniProtKB-UniRule"/>
</dbReference>
<evidence type="ECO:0000256" key="2">
    <source>
        <dbReference type="ARBA" id="ARBA00004752"/>
    </source>
</evidence>
<keyword evidence="9 12" id="KW-0961">Cell wall biogenesis/degradation</keyword>
<evidence type="ECO:0000256" key="9">
    <source>
        <dbReference type="ARBA" id="ARBA00023316"/>
    </source>
</evidence>
<evidence type="ECO:0000256" key="11">
    <source>
        <dbReference type="ARBA" id="ARBA00047527"/>
    </source>
</evidence>